<feature type="transmembrane region" description="Helical" evidence="12">
    <location>
        <begin position="554"/>
        <end position="572"/>
    </location>
</feature>
<dbReference type="KEGG" id="dpx:DAPPUDRAFT_301543"/>
<evidence type="ECO:0000256" key="10">
    <source>
        <dbReference type="ARBA" id="ARBA00023303"/>
    </source>
</evidence>
<name>E9HJC1_DAPPU</name>
<evidence type="ECO:0000256" key="4">
    <source>
        <dbReference type="ARBA" id="ARBA00022475"/>
    </source>
</evidence>
<keyword evidence="10" id="KW-0407">Ion channel</keyword>
<sequence>MQSISFIQSIRHTVYSYNDQPERDSLDGNLPSSSFDPSKSKRNLKEKEAAAAGLSTSLDPPAFDLPVSSARSMAGNKSIAPSTKSVMKSANWSGEREPFSMYGKLMVVLMLAFCFTEVMDNSIAPLTFQGVFMIYLYVGSIVAIMCIYISLLIDQCPSLTKSRENLTSGDAETGSIGSFDTLKRAHISRAQTPRTSFYLRVGALVFGLATLIFNGLEIAMHSTMEGKCVAEIVFAHPILQALFTFLQMHFLFVNSEVLVEKFGLLARFGFMHLIATNVSLWIRTVVWESANEWLHYLHHQQLHKGAAGGIVGGPVAQRQYGGRNGGGYMPSADYSYFDDEADFPASNNIDYITASIGNPSSLASNCNSSFEFITQTHIQNMVGLYECFNNNTLGKMWATSMPYLFPFLVEYKLKLELHFSLIAAAVAYIMWRSVGQLKKNGVFQSRLHKQLTSVPDDINNTLDPHRPKGHWRVDCQGASKGLFLGLLSLVAGIIVLIIFFVMKDNVEFRPDLFWLCTGTQVTVLALATIFNAIGFIQLPKLSLSLHKPLHLDVLLANITTYGVFIYAIFGLIVGGTNLYDQKHVMIFVSNGLLLIQATMQGMFIAEASKRVCTSRYQMLFKPGRQIVTFLLFANITLWLLDTFMTHNWMTQELHFSFYGFLAWGIISRLALPLLVFYRFHSAVVLIEIWKNTYRTKDV</sequence>
<dbReference type="GO" id="GO:0015252">
    <property type="term" value="F:proton channel activity"/>
    <property type="evidence" value="ECO:0000318"/>
    <property type="project" value="GO_Central"/>
</dbReference>
<dbReference type="HOGENOM" id="CLU_011508_3_0_1"/>
<proteinExistence type="inferred from homology"/>
<evidence type="ECO:0000256" key="9">
    <source>
        <dbReference type="ARBA" id="ARBA00023136"/>
    </source>
</evidence>
<dbReference type="EMBL" id="GL732661">
    <property type="protein sequence ID" value="EFX68145.1"/>
    <property type="molecule type" value="Genomic_DNA"/>
</dbReference>
<dbReference type="STRING" id="6669.E9HJC1"/>
<gene>
    <name evidence="13" type="ORF">DAPPUDRAFT_301543</name>
</gene>
<keyword evidence="9 12" id="KW-0472">Membrane</keyword>
<dbReference type="OrthoDB" id="6429739at2759"/>
<reference evidence="13 14" key="1">
    <citation type="journal article" date="2011" name="Science">
        <title>The ecoresponsive genome of Daphnia pulex.</title>
        <authorList>
            <person name="Colbourne J.K."/>
            <person name="Pfrender M.E."/>
            <person name="Gilbert D."/>
            <person name="Thomas W.K."/>
            <person name="Tucker A."/>
            <person name="Oakley T.H."/>
            <person name="Tokishita S."/>
            <person name="Aerts A."/>
            <person name="Arnold G.J."/>
            <person name="Basu M.K."/>
            <person name="Bauer D.J."/>
            <person name="Caceres C.E."/>
            <person name="Carmel L."/>
            <person name="Casola C."/>
            <person name="Choi J.H."/>
            <person name="Detter J.C."/>
            <person name="Dong Q."/>
            <person name="Dusheyko S."/>
            <person name="Eads B.D."/>
            <person name="Frohlich T."/>
            <person name="Geiler-Samerotte K.A."/>
            <person name="Gerlach D."/>
            <person name="Hatcher P."/>
            <person name="Jogdeo S."/>
            <person name="Krijgsveld J."/>
            <person name="Kriventseva E.V."/>
            <person name="Kultz D."/>
            <person name="Laforsch C."/>
            <person name="Lindquist E."/>
            <person name="Lopez J."/>
            <person name="Manak J.R."/>
            <person name="Muller J."/>
            <person name="Pangilinan J."/>
            <person name="Patwardhan R.P."/>
            <person name="Pitluck S."/>
            <person name="Pritham E.J."/>
            <person name="Rechtsteiner A."/>
            <person name="Rho M."/>
            <person name="Rogozin I.B."/>
            <person name="Sakarya O."/>
            <person name="Salamov A."/>
            <person name="Schaack S."/>
            <person name="Shapiro H."/>
            <person name="Shiga Y."/>
            <person name="Skalitzky C."/>
            <person name="Smith Z."/>
            <person name="Souvorov A."/>
            <person name="Sung W."/>
            <person name="Tang Z."/>
            <person name="Tsuchiya D."/>
            <person name="Tu H."/>
            <person name="Vos H."/>
            <person name="Wang M."/>
            <person name="Wolf Y.I."/>
            <person name="Yamagata H."/>
            <person name="Yamada T."/>
            <person name="Ye Y."/>
            <person name="Shaw J.R."/>
            <person name="Andrews J."/>
            <person name="Crease T.J."/>
            <person name="Tang H."/>
            <person name="Lucas S.M."/>
            <person name="Robertson H.M."/>
            <person name="Bork P."/>
            <person name="Koonin E.V."/>
            <person name="Zdobnov E.M."/>
            <person name="Grigoriev I.V."/>
            <person name="Lynch M."/>
            <person name="Boore J.L."/>
        </authorList>
    </citation>
    <scope>NUCLEOTIDE SEQUENCE [LARGE SCALE GENOMIC DNA]</scope>
</reference>
<dbReference type="PANTHER" id="PTHR21522:SF32">
    <property type="entry name" value="OTOPETRIN-2"/>
    <property type="match status" value="1"/>
</dbReference>
<dbReference type="PANTHER" id="PTHR21522">
    <property type="entry name" value="PROTON CHANNEL OTOP"/>
    <property type="match status" value="1"/>
</dbReference>
<evidence type="ECO:0000256" key="1">
    <source>
        <dbReference type="ARBA" id="ARBA00004651"/>
    </source>
</evidence>
<dbReference type="OMA" id="WAIVVKI"/>
<feature type="transmembrane region" description="Helical" evidence="12">
    <location>
        <begin position="626"/>
        <end position="649"/>
    </location>
</feature>
<evidence type="ECO:0000256" key="7">
    <source>
        <dbReference type="ARBA" id="ARBA00022989"/>
    </source>
</evidence>
<dbReference type="InterPro" id="IPR004878">
    <property type="entry name" value="Otopetrin"/>
</dbReference>
<evidence type="ECO:0000256" key="5">
    <source>
        <dbReference type="ARBA" id="ARBA00022692"/>
    </source>
</evidence>
<keyword evidence="14" id="KW-1185">Reference proteome</keyword>
<feature type="transmembrane region" description="Helical" evidence="12">
    <location>
        <begin position="101"/>
        <end position="119"/>
    </location>
</feature>
<feature type="region of interest" description="Disordered" evidence="11">
    <location>
        <begin position="18"/>
        <end position="46"/>
    </location>
</feature>
<dbReference type="AlphaFoldDB" id="E9HJC1"/>
<dbReference type="Proteomes" id="UP000000305">
    <property type="component" value="Unassembled WGS sequence"/>
</dbReference>
<comment type="subcellular location">
    <subcellularLocation>
        <location evidence="1">Cell membrane</location>
        <topology evidence="1">Multi-pass membrane protein</topology>
    </subcellularLocation>
</comment>
<dbReference type="PhylomeDB" id="E9HJC1"/>
<feature type="transmembrane region" description="Helical" evidence="12">
    <location>
        <begin position="584"/>
        <end position="605"/>
    </location>
</feature>
<evidence type="ECO:0000256" key="3">
    <source>
        <dbReference type="ARBA" id="ARBA00022448"/>
    </source>
</evidence>
<evidence type="ECO:0000256" key="12">
    <source>
        <dbReference type="SAM" id="Phobius"/>
    </source>
</evidence>
<dbReference type="Pfam" id="PF03189">
    <property type="entry name" value="Otopetrin"/>
    <property type="match status" value="1"/>
</dbReference>
<feature type="transmembrane region" description="Helical" evidence="12">
    <location>
        <begin position="232"/>
        <end position="252"/>
    </location>
</feature>
<feature type="transmembrane region" description="Helical" evidence="12">
    <location>
        <begin position="655"/>
        <end position="677"/>
    </location>
</feature>
<evidence type="ECO:0000313" key="14">
    <source>
        <dbReference type="Proteomes" id="UP000000305"/>
    </source>
</evidence>
<keyword evidence="3" id="KW-0813">Transport</keyword>
<feature type="transmembrane region" description="Helical" evidence="12">
    <location>
        <begin position="512"/>
        <end position="533"/>
    </location>
</feature>
<feature type="transmembrane region" description="Helical" evidence="12">
    <location>
        <begin position="481"/>
        <end position="500"/>
    </location>
</feature>
<evidence type="ECO:0000256" key="6">
    <source>
        <dbReference type="ARBA" id="ARBA00022781"/>
    </source>
</evidence>
<comment type="similarity">
    <text evidence="2">Belongs to the otopetrin family.</text>
</comment>
<keyword evidence="4" id="KW-1003">Cell membrane</keyword>
<dbReference type="GO" id="GO:1902600">
    <property type="term" value="P:proton transmembrane transport"/>
    <property type="evidence" value="ECO:0000318"/>
    <property type="project" value="GO_Central"/>
</dbReference>
<keyword evidence="8" id="KW-0406">Ion transport</keyword>
<dbReference type="eggNOG" id="KOG4740">
    <property type="taxonomic scope" value="Eukaryota"/>
</dbReference>
<evidence type="ECO:0000256" key="11">
    <source>
        <dbReference type="SAM" id="MobiDB-lite"/>
    </source>
</evidence>
<organism evidence="13 14">
    <name type="scientific">Daphnia pulex</name>
    <name type="common">Water flea</name>
    <dbReference type="NCBI Taxonomy" id="6669"/>
    <lineage>
        <taxon>Eukaryota</taxon>
        <taxon>Metazoa</taxon>
        <taxon>Ecdysozoa</taxon>
        <taxon>Arthropoda</taxon>
        <taxon>Crustacea</taxon>
        <taxon>Branchiopoda</taxon>
        <taxon>Diplostraca</taxon>
        <taxon>Cladocera</taxon>
        <taxon>Anomopoda</taxon>
        <taxon>Daphniidae</taxon>
        <taxon>Daphnia</taxon>
    </lineage>
</organism>
<keyword evidence="5 12" id="KW-0812">Transmembrane</keyword>
<keyword evidence="6" id="KW-0375">Hydrogen ion transport</keyword>
<feature type="transmembrane region" description="Helical" evidence="12">
    <location>
        <begin position="131"/>
        <end position="153"/>
    </location>
</feature>
<dbReference type="InParanoid" id="E9HJC1"/>
<dbReference type="GO" id="GO:0005886">
    <property type="term" value="C:plasma membrane"/>
    <property type="evidence" value="ECO:0000318"/>
    <property type="project" value="GO_Central"/>
</dbReference>
<evidence type="ECO:0000313" key="13">
    <source>
        <dbReference type="EMBL" id="EFX68145.1"/>
    </source>
</evidence>
<accession>E9HJC1</accession>
<protein>
    <submittedName>
        <fullName evidence="13">Uncharacterized protein</fullName>
    </submittedName>
</protein>
<evidence type="ECO:0000256" key="2">
    <source>
        <dbReference type="ARBA" id="ARBA00006513"/>
    </source>
</evidence>
<keyword evidence="7 12" id="KW-1133">Transmembrane helix</keyword>
<feature type="transmembrane region" description="Helical" evidence="12">
    <location>
        <begin position="197"/>
        <end position="220"/>
    </location>
</feature>
<evidence type="ECO:0000256" key="8">
    <source>
        <dbReference type="ARBA" id="ARBA00023065"/>
    </source>
</evidence>